<evidence type="ECO:0000313" key="2">
    <source>
        <dbReference type="Proteomes" id="UP000574769"/>
    </source>
</evidence>
<evidence type="ECO:0000313" key="1">
    <source>
        <dbReference type="EMBL" id="MBB4617257.1"/>
    </source>
</evidence>
<proteinExistence type="predicted"/>
<gene>
    <name evidence="1" type="ORF">GGQ96_001377</name>
</gene>
<accession>A0A7W7AHS9</accession>
<comment type="caution">
    <text evidence="1">The sequence shown here is derived from an EMBL/GenBank/DDBJ whole genome shotgun (WGS) entry which is preliminary data.</text>
</comment>
<keyword evidence="2" id="KW-1185">Reference proteome</keyword>
<dbReference type="Proteomes" id="UP000574769">
    <property type="component" value="Unassembled WGS sequence"/>
</dbReference>
<name>A0A7W7AHS9_9SPHN</name>
<organism evidence="1 2">
    <name type="scientific">Sphingomonas abaci</name>
    <dbReference type="NCBI Taxonomy" id="237611"/>
    <lineage>
        <taxon>Bacteria</taxon>
        <taxon>Pseudomonadati</taxon>
        <taxon>Pseudomonadota</taxon>
        <taxon>Alphaproteobacteria</taxon>
        <taxon>Sphingomonadales</taxon>
        <taxon>Sphingomonadaceae</taxon>
        <taxon>Sphingomonas</taxon>
    </lineage>
</organism>
<protein>
    <submittedName>
        <fullName evidence="1">Uncharacterized protein</fullName>
    </submittedName>
</protein>
<dbReference type="EMBL" id="JACHNY010000002">
    <property type="protein sequence ID" value="MBB4617257.1"/>
    <property type="molecule type" value="Genomic_DNA"/>
</dbReference>
<reference evidence="1 2" key="1">
    <citation type="submission" date="2020-08" db="EMBL/GenBank/DDBJ databases">
        <title>Genomic Encyclopedia of Type Strains, Phase IV (KMG-IV): sequencing the most valuable type-strain genomes for metagenomic binning, comparative biology and taxonomic classification.</title>
        <authorList>
            <person name="Goeker M."/>
        </authorList>
    </citation>
    <scope>NUCLEOTIDE SEQUENCE [LARGE SCALE GENOMIC DNA]</scope>
    <source>
        <strain evidence="1 2">DSM 15867</strain>
    </source>
</reference>
<sequence length="53" mass="5935">MSSADELMNEIRVATRVAGMTADPGTARQIRSYVVELEDRLRRCMATAPKRPL</sequence>
<dbReference type="AlphaFoldDB" id="A0A7W7AHS9"/>